<dbReference type="InterPro" id="IPR002397">
    <property type="entry name" value="Cyt_P450_B"/>
</dbReference>
<proteinExistence type="inferred from homology"/>
<comment type="similarity">
    <text evidence="1 2">Belongs to the cytochrome P450 family.</text>
</comment>
<dbReference type="PANTHER" id="PTHR46696:SF6">
    <property type="entry name" value="P450, PUTATIVE (EUROFUNG)-RELATED"/>
    <property type="match status" value="1"/>
</dbReference>
<evidence type="ECO:0000313" key="5">
    <source>
        <dbReference type="Proteomes" id="UP001520654"/>
    </source>
</evidence>
<keyword evidence="2" id="KW-0479">Metal-binding</keyword>
<dbReference type="InterPro" id="IPR036396">
    <property type="entry name" value="Cyt_P450_sf"/>
</dbReference>
<dbReference type="Gene3D" id="1.10.630.10">
    <property type="entry name" value="Cytochrome P450"/>
    <property type="match status" value="1"/>
</dbReference>
<keyword evidence="3" id="KW-0812">Transmembrane</keyword>
<accession>A0ABS8DYG5</accession>
<keyword evidence="3" id="KW-0472">Membrane</keyword>
<dbReference type="PRINTS" id="PR00359">
    <property type="entry name" value="BP450"/>
</dbReference>
<sequence>MARQDDQALRDELYRDPYPLYDRARRTEGLLYVPEFDAWLVARDRDVREVLLRAADFSSANSLLPDIPLSEAALGVLPRGFGPRPTVVSSDAEAHRRLRAPLNRGLSAARVAALLPYARARAGELVDGFAADGSAELVEAYARRLPGMVVGRLIGLDPADVPAAVHGGYRAEELLFRPLPPEGQAAAAEDVVALQHLLDEYVRDRRARPRDDMCSAMVAALAPGDAELTLEQRHELVTNLQNLLIAGFLTTSALIGTTLMHLLGDDRRQWRMLRADPSLVPAAVEEAARHDTAIQAFRRTTTRPVTLAGTELPAGATVMVAYGSANRDEERYERAGEFDITRTGSRQHLAFGYGPHGCPGSRLAREQLRLTLDLFLRRMPELRLDPSRPGPRMRPTLIHRSPRVLYATW</sequence>
<organism evidence="4 5">
    <name type="scientific">Streptomyces flavotricini</name>
    <dbReference type="NCBI Taxonomy" id="66888"/>
    <lineage>
        <taxon>Bacteria</taxon>
        <taxon>Bacillati</taxon>
        <taxon>Actinomycetota</taxon>
        <taxon>Actinomycetes</taxon>
        <taxon>Kitasatosporales</taxon>
        <taxon>Streptomycetaceae</taxon>
        <taxon>Streptomyces</taxon>
    </lineage>
</organism>
<dbReference type="InterPro" id="IPR001128">
    <property type="entry name" value="Cyt_P450"/>
</dbReference>
<gene>
    <name evidence="4" type="ORF">K7B10_02895</name>
</gene>
<protein>
    <submittedName>
        <fullName evidence="4">Cytochrome P450</fullName>
    </submittedName>
</protein>
<keyword evidence="5" id="KW-1185">Reference proteome</keyword>
<name>A0ABS8DYG5_9ACTN</name>
<evidence type="ECO:0000256" key="3">
    <source>
        <dbReference type="SAM" id="Phobius"/>
    </source>
</evidence>
<keyword evidence="2" id="KW-0408">Iron</keyword>
<dbReference type="Pfam" id="PF00067">
    <property type="entry name" value="p450"/>
    <property type="match status" value="1"/>
</dbReference>
<reference evidence="4 5" key="1">
    <citation type="submission" date="2021-08" db="EMBL/GenBank/DDBJ databases">
        <title>Genomic Architecture of Streptomyces flavotricini NGL1 and Streptomyces erythrochromogenes HMS4 With Differential Plant Beneficial attributes and laccase production capabilities.</title>
        <authorList>
            <person name="Salwan R."/>
            <person name="Kaur R."/>
            <person name="Sharma V."/>
        </authorList>
    </citation>
    <scope>NUCLEOTIDE SEQUENCE [LARGE SCALE GENOMIC DNA]</scope>
    <source>
        <strain evidence="4 5">NGL1</strain>
    </source>
</reference>
<dbReference type="EMBL" id="JAINUL010000001">
    <property type="protein sequence ID" value="MCC0093752.1"/>
    <property type="molecule type" value="Genomic_DNA"/>
</dbReference>
<dbReference type="Proteomes" id="UP001520654">
    <property type="component" value="Unassembled WGS sequence"/>
</dbReference>
<comment type="caution">
    <text evidence="4">The sequence shown here is derived from an EMBL/GenBank/DDBJ whole genome shotgun (WGS) entry which is preliminary data.</text>
</comment>
<evidence type="ECO:0000256" key="2">
    <source>
        <dbReference type="RuleBase" id="RU000461"/>
    </source>
</evidence>
<dbReference type="RefSeq" id="WP_229334381.1">
    <property type="nucleotide sequence ID" value="NZ_JAINUL010000001.1"/>
</dbReference>
<dbReference type="InterPro" id="IPR017972">
    <property type="entry name" value="Cyt_P450_CS"/>
</dbReference>
<dbReference type="PROSITE" id="PS00086">
    <property type="entry name" value="CYTOCHROME_P450"/>
    <property type="match status" value="1"/>
</dbReference>
<evidence type="ECO:0000313" key="4">
    <source>
        <dbReference type="EMBL" id="MCC0093752.1"/>
    </source>
</evidence>
<keyword evidence="2" id="KW-0503">Monooxygenase</keyword>
<dbReference type="SUPFAM" id="SSF48264">
    <property type="entry name" value="Cytochrome P450"/>
    <property type="match status" value="1"/>
</dbReference>
<feature type="transmembrane region" description="Helical" evidence="3">
    <location>
        <begin position="243"/>
        <end position="264"/>
    </location>
</feature>
<keyword evidence="2" id="KW-0349">Heme</keyword>
<keyword evidence="3" id="KW-1133">Transmembrane helix</keyword>
<keyword evidence="2" id="KW-0560">Oxidoreductase</keyword>
<dbReference type="PANTHER" id="PTHR46696">
    <property type="entry name" value="P450, PUTATIVE (EUROFUNG)-RELATED"/>
    <property type="match status" value="1"/>
</dbReference>
<evidence type="ECO:0000256" key="1">
    <source>
        <dbReference type="ARBA" id="ARBA00010617"/>
    </source>
</evidence>